<dbReference type="RefSeq" id="WP_137735786.1">
    <property type="nucleotide sequence ID" value="NZ_BJCL01000024.1"/>
</dbReference>
<accession>A0A480B0J0</accession>
<dbReference type="Proteomes" id="UP000301751">
    <property type="component" value="Unassembled WGS sequence"/>
</dbReference>
<keyword evidence="3" id="KW-1185">Reference proteome</keyword>
<feature type="transmembrane region" description="Helical" evidence="1">
    <location>
        <begin position="108"/>
        <end position="131"/>
    </location>
</feature>
<feature type="transmembrane region" description="Helical" evidence="1">
    <location>
        <begin position="295"/>
        <end position="317"/>
    </location>
</feature>
<evidence type="ECO:0000256" key="1">
    <source>
        <dbReference type="SAM" id="Phobius"/>
    </source>
</evidence>
<comment type="caution">
    <text evidence="2">The sequence shown here is derived from an EMBL/GenBank/DDBJ whole genome shotgun (WGS) entry which is preliminary data.</text>
</comment>
<feature type="transmembrane region" description="Helical" evidence="1">
    <location>
        <begin position="137"/>
        <end position="161"/>
    </location>
</feature>
<feature type="transmembrane region" description="Helical" evidence="1">
    <location>
        <begin position="39"/>
        <end position="57"/>
    </location>
</feature>
<name>A0A480B0J0_9BURK</name>
<evidence type="ECO:0000313" key="3">
    <source>
        <dbReference type="Proteomes" id="UP000301751"/>
    </source>
</evidence>
<dbReference type="InterPro" id="IPR010266">
    <property type="entry name" value="NnrS"/>
</dbReference>
<feature type="transmembrane region" description="Helical" evidence="1">
    <location>
        <begin position="173"/>
        <end position="193"/>
    </location>
</feature>
<dbReference type="Pfam" id="PF05940">
    <property type="entry name" value="NnrS"/>
    <property type="match status" value="1"/>
</dbReference>
<sequence length="356" mass="36150">MNPFQPQAAGLPSGSFGARRGAAFRVQPLRRLLAAPHRLAFAVGGVLLLASALWWALAQVAPALGLPLPWLLDPALAQAWLLGVAVWPLFLVGLLWDALPRWLGCPPLAARLLAVPLALVAGGAGLAVPGFHVSTPLAALGLAAVAVGLALLAGLVGLTVLEHRSAPGHVHALPALLALAVLALGTWAGALALALGQGLALQLALQAALWLGLVPLAVALARPDGASLTPSGSRQGVLQRLPWLWLGTAAGLTLLHPDVPAQPALLMGCLGTLVMGRATAVSLRQAGRPPRIGHAVWFSACAAQGAVLAALLAPSVAPLQAGGGLALLAAQFWLGAVALWAWHLRPSLLRLPAGGH</sequence>
<reference evidence="3" key="1">
    <citation type="submission" date="2019-03" db="EMBL/GenBank/DDBJ databases">
        <title>Aquabacterium pictum sp.nov., the first bacteriochlorophyll a-containing freshwater bacterium in the genus Aquabacterium of the class Betaproteobacteria.</title>
        <authorList>
            <person name="Hirose S."/>
            <person name="Tank M."/>
            <person name="Hara E."/>
            <person name="Tamaki H."/>
            <person name="Takaichi S."/>
            <person name="Haruta S."/>
            <person name="Hanada S."/>
        </authorList>
    </citation>
    <scope>NUCLEOTIDE SEQUENCE [LARGE SCALE GENOMIC DNA]</scope>
    <source>
        <strain evidence="3">W35</strain>
    </source>
</reference>
<feature type="transmembrane region" description="Helical" evidence="1">
    <location>
        <begin position="199"/>
        <end position="220"/>
    </location>
</feature>
<feature type="transmembrane region" description="Helical" evidence="1">
    <location>
        <begin position="77"/>
        <end position="96"/>
    </location>
</feature>
<keyword evidence="1" id="KW-1133">Transmembrane helix</keyword>
<keyword evidence="1" id="KW-0812">Transmembrane</keyword>
<organism evidence="2 3">
    <name type="scientific">Pseudaquabacterium pictum</name>
    <dbReference type="NCBI Taxonomy" id="2315236"/>
    <lineage>
        <taxon>Bacteria</taxon>
        <taxon>Pseudomonadati</taxon>
        <taxon>Pseudomonadota</taxon>
        <taxon>Betaproteobacteria</taxon>
        <taxon>Burkholderiales</taxon>
        <taxon>Sphaerotilaceae</taxon>
        <taxon>Pseudaquabacterium</taxon>
    </lineage>
</organism>
<keyword evidence="1" id="KW-0472">Membrane</keyword>
<dbReference type="AlphaFoldDB" id="A0A480B0J0"/>
<proteinExistence type="predicted"/>
<evidence type="ECO:0008006" key="4">
    <source>
        <dbReference type="Google" id="ProtNLM"/>
    </source>
</evidence>
<evidence type="ECO:0000313" key="2">
    <source>
        <dbReference type="EMBL" id="GCL66092.1"/>
    </source>
</evidence>
<feature type="transmembrane region" description="Helical" evidence="1">
    <location>
        <begin position="323"/>
        <end position="342"/>
    </location>
</feature>
<dbReference type="EMBL" id="BJCL01000024">
    <property type="protein sequence ID" value="GCL66092.1"/>
    <property type="molecule type" value="Genomic_DNA"/>
</dbReference>
<protein>
    <recommendedName>
        <fullName evidence="4">Short-chain dehydrogenase</fullName>
    </recommendedName>
</protein>
<gene>
    <name evidence="2" type="ORF">AQPW35_51730</name>
</gene>